<dbReference type="GO" id="GO:0008270">
    <property type="term" value="F:zinc ion binding"/>
    <property type="evidence" value="ECO:0007669"/>
    <property type="project" value="UniProtKB-KW"/>
</dbReference>
<feature type="compositionally biased region" description="Basic and acidic residues" evidence="5">
    <location>
        <begin position="1119"/>
        <end position="1132"/>
    </location>
</feature>
<dbReference type="PANTHER" id="PTHR46586:SF3">
    <property type="entry name" value="ANKYRIN REPEAT-CONTAINING PROTEIN"/>
    <property type="match status" value="1"/>
</dbReference>
<dbReference type="PROSITE" id="PS50199">
    <property type="entry name" value="ZF_RANBP2_2"/>
    <property type="match status" value="1"/>
</dbReference>
<dbReference type="SMART" id="SM00547">
    <property type="entry name" value="ZnF_RBZ"/>
    <property type="match status" value="2"/>
</dbReference>
<dbReference type="GO" id="GO:0000077">
    <property type="term" value="P:DNA damage checkpoint signaling"/>
    <property type="evidence" value="ECO:0007669"/>
    <property type="project" value="InterPro"/>
</dbReference>
<feature type="compositionally biased region" description="Pro residues" evidence="5">
    <location>
        <begin position="900"/>
        <end position="910"/>
    </location>
</feature>
<protein>
    <recommendedName>
        <fullName evidence="6">RanBP2-type domain-containing protein</fullName>
    </recommendedName>
</protein>
<dbReference type="SUPFAM" id="SSF48403">
    <property type="entry name" value="Ankyrin repeat"/>
    <property type="match status" value="1"/>
</dbReference>
<evidence type="ECO:0000313" key="8">
    <source>
        <dbReference type="EMBL" id="RHZ25569.1"/>
    </source>
</evidence>
<dbReference type="EMBL" id="QUTH01002516">
    <property type="protein sequence ID" value="RHZ25569.1"/>
    <property type="molecule type" value="Genomic_DNA"/>
</dbReference>
<evidence type="ECO:0000313" key="9">
    <source>
        <dbReference type="Proteomes" id="UP000285430"/>
    </source>
</evidence>
<feature type="compositionally biased region" description="Polar residues" evidence="5">
    <location>
        <begin position="306"/>
        <end position="315"/>
    </location>
</feature>
<dbReference type="PANTHER" id="PTHR46586">
    <property type="entry name" value="ANKYRIN REPEAT-CONTAINING PROTEIN"/>
    <property type="match status" value="1"/>
</dbReference>
<keyword evidence="2 4" id="KW-0863">Zinc-finger</keyword>
<dbReference type="Pfam" id="PF02144">
    <property type="entry name" value="Rad1"/>
    <property type="match status" value="1"/>
</dbReference>
<dbReference type="InterPro" id="IPR002110">
    <property type="entry name" value="Ankyrin_rpt"/>
</dbReference>
<comment type="caution">
    <text evidence="8">The sequence shown here is derived from an EMBL/GenBank/DDBJ whole genome shotgun (WGS) entry which is preliminary data.</text>
</comment>
<dbReference type="PROSITE" id="PS50096">
    <property type="entry name" value="IQ"/>
    <property type="match status" value="1"/>
</dbReference>
<feature type="region of interest" description="Disordered" evidence="5">
    <location>
        <begin position="59"/>
        <end position="124"/>
    </location>
</feature>
<dbReference type="VEuPathDB" id="FungiDB:H257_15469"/>
<evidence type="ECO:0000256" key="3">
    <source>
        <dbReference type="ARBA" id="ARBA00022833"/>
    </source>
</evidence>
<feature type="region of interest" description="Disordered" evidence="5">
    <location>
        <begin position="794"/>
        <end position="831"/>
    </location>
</feature>
<gene>
    <name evidence="7" type="ORF">DYB35_000215</name>
    <name evidence="8" type="ORF">DYB37_000411</name>
</gene>
<evidence type="ECO:0000256" key="1">
    <source>
        <dbReference type="ARBA" id="ARBA00022723"/>
    </source>
</evidence>
<dbReference type="EMBL" id="QUTG01003104">
    <property type="protein sequence ID" value="RHY93178.1"/>
    <property type="molecule type" value="Genomic_DNA"/>
</dbReference>
<organism evidence="8 9">
    <name type="scientific">Aphanomyces astaci</name>
    <name type="common">Crayfish plague agent</name>
    <dbReference type="NCBI Taxonomy" id="112090"/>
    <lineage>
        <taxon>Eukaryota</taxon>
        <taxon>Sar</taxon>
        <taxon>Stramenopiles</taxon>
        <taxon>Oomycota</taxon>
        <taxon>Saprolegniomycetes</taxon>
        <taxon>Saprolegniales</taxon>
        <taxon>Verrucalvaceae</taxon>
        <taxon>Aphanomyces</taxon>
    </lineage>
</organism>
<feature type="compositionally biased region" description="Basic and acidic residues" evidence="5">
    <location>
        <begin position="628"/>
        <end position="640"/>
    </location>
</feature>
<name>A0A418F8I0_APHAT</name>
<dbReference type="PROSITE" id="PS01358">
    <property type="entry name" value="ZF_RANBP2_1"/>
    <property type="match status" value="1"/>
</dbReference>
<feature type="region of interest" description="Disordered" evidence="5">
    <location>
        <begin position="540"/>
        <end position="570"/>
    </location>
</feature>
<keyword evidence="3" id="KW-0862">Zinc</keyword>
<dbReference type="InterPro" id="IPR003021">
    <property type="entry name" value="Rad1_Rec1_Rad17"/>
</dbReference>
<dbReference type="Gene3D" id="4.10.1060.10">
    <property type="entry name" value="Zinc finger, RanBP2-type"/>
    <property type="match status" value="2"/>
</dbReference>
<dbReference type="Gene3D" id="3.70.10.10">
    <property type="match status" value="1"/>
</dbReference>
<feature type="domain" description="RanBP2-type" evidence="6">
    <location>
        <begin position="488"/>
        <end position="517"/>
    </location>
</feature>
<dbReference type="SUPFAM" id="SSF48371">
    <property type="entry name" value="ARM repeat"/>
    <property type="match status" value="2"/>
</dbReference>
<evidence type="ECO:0000313" key="7">
    <source>
        <dbReference type="EMBL" id="RHY93178.1"/>
    </source>
</evidence>
<sequence length="2410" mass="253117">MKRSFEEDVGEGAAQPVRGTRQRRNDQGGWGILSFIKHVPILNKLVAAAEDDDIETEDLSVDLVETPSPKRTIQPKSPLRRASAVTPSQGSDNKRSFTFPRATGDDEEKTSASPAKPRFESIEQTSANAFVFTRKSHNTTPNKQQKVVPSSVHDQTIDVSDFYTPGSFAPRHVPTKEQVQPPVAESTVVLPIQLFGDSSSSNPSRLSRGGLIKKFTLSREERRQKRPVPSRLLANHSANARENSKLITERILATLNAMDADPLAQETQKPAPSMSMSWGKYHLDLVEHANASTTDQVAPEGVSRPPVNSLSSTLSKPAASLVTPSAQAEPSRPSPVKRAAGEVFLFGFSTPPPASGSVASDAETLLNKPVKYSFSKPTKVIPSKNATSAKPYQFVSAPVHAPTIIRNASPPSHAAAAAPLPSTGSSSSVNPLDKFKARKPGSWTCSACLVNNLDAKLTQCPSCETPKEAATSTPPSSSNPLAKFMQHAAGSWACPSCKVRNGPSQSKCPCCETAKPTDDQPAPTPSTASVGGFACFGASDKPSTSSSSNDAGLDRSNEGKPAPPSSGLFSFGVKESAAPAANVSFGVPAEPKASVTPAATTTSGGFSFGAPAETNTKPATGFGFTLESKADKTGGDDKQNKPAFTFGAATSASDKATSDDKTAKTASFGFGKPVDTSEDKPATGGFGATSTTTSTTAPTTGGGGFSFGTPAAPSTGTKEPVFSFGDAAKPATSSASTEPAPLTSFSFAPPVSKKRSADSEQDGAGPTKVGGSGAGFGSSTSSFGSLASTFGSVPADKPSTFGSVPATSTFGAAPATSTTATPTFGASSGTLASAAAPTTAAPAASTFGASSGTLASAAAPTTAAPAASTFGASSGTLASAAAPTTAAPAASSTFVFGSTAPPPSSTPPKATPAFGGSFGAPAAAPSTSFSFGSNTTAAPSGGAFGAPAAAAPAAPAAPTSAFGATSFGAAAPSASFGQSPPTSSSAFGGGSTFNFGSAPATTGAFGAPAAAPAFGGSAPTSSSSFGGSFGAPAAPTSSGFGAPPAASGGFGAPTPSFGAPPSFGGAPPAPASAGFGGFGGFGQPAPITAAAGSFSMGVAEPKKSAAGRRIVKAKTAGRVHNDDCASRVRDSSGRPSTMKIPQQHISPFNNDKDTDTGDPRSSPTTVSPVVFFAVLGNRSLVLRVTEAMSGIPFILSSYFITQKLDRPTLSFKDNSLLGFAASNGHLSVVQAAVAHFRHQGRCMEYAIFCATVSGQLHILEWLFSNYTIPPPPTISMYALNGAAKHGHLNALQFLHAQGCTGWSADCMDSAAAHGHLSIVKFLHTHRTEGCTTFAMNQAAENGHLDVVRFLHEHRTEGCTSFAMNQAAKNGHLSIVKYLHTHRTEGCTTYAMTSAAFSGHLSIVQFLHFHRQEGCTKEAMDGAALYGHLDIVKFLHEHRSEGCTEHAINWAASRGSLDIVRYLHANRVEGSVSRACALAARFGHATIVNWRMLTMERLRRPKTAAATLPRTSKHDVATSRSKNSAVRMHAGKSLSSPVMCPPLHPDSALRPVVAVTKTTIHLTANINVKVQPDSPIMESNHQRVNALAKKSAHPHLHADIDFDGLRPLVDIAYWSTFSEVRRDAAAAFATLSKNGNYTKSPSIRLLILSFVRPAANLDILAQAGGLGAALALLHGAKSHMDLCVQLPSIQLKLLHAPNGIASIFALLRVADVHVKRTALRILLQMLHLPDAAPFLVTYGGFRLLLHLLRTVAIRKDTKLKQLAALVLKRLAVPERNKDAVADEPDIAKILCQLFQDPYLDTDMAFRRDLLETMLLLAQDRRAARHFVEFNVVPSLLLMLASPPSQVATSYLVISLLEVFASNPRNLPSLLHDDILPPLLSCAFHPPPSNMHVDVRIKALMVLNHIVLLPSDTRQVLLDLGIVELISCENVHLAPDKRVRKLGVSLLTSLPVIIDMTLPRDTNADAVVDKAFHLDMIARGLLPCLMDVLREDAASRGDVVTAMWHLCESDCPRLLLCKEPVLEAFLALSIHHDVGLKTKIAKIFADFATKAENTHKLVESRIVLFLVKSIAPSCRHAALRYEATRAFVGLAATGDEQVRDRLVQYGVVGFLIRITKRQDPKCPVVTATCAQATLAVQHLRHDAAALQIQGIMRNWLVRKATQAIRLDAYTSRLSPRKKRLQHVAIRAGKVKTSLASDLFDSFAYHVDETLGFRISLPHLLEGLSVFGMSSLASTSVTWSFDEDSACFQMVLTDNGILAECAIQVLVEDDLHDFTQGDFERSFEGSAVVGRVIIQSNALQEVAQEFADLPPAAPVTVRMHPNDAFQLQASSSEGNSCEIDVAKTSPALIEYATDADIASTFQWSLLHDAFHGLGIAAETFIRLNAQGYCSIQHMVHLGSKRAFVDALLCPDVM</sequence>
<feature type="compositionally biased region" description="Low complexity" evidence="5">
    <location>
        <begin position="688"/>
        <end position="699"/>
    </location>
</feature>
<dbReference type="Gene3D" id="1.25.40.20">
    <property type="entry name" value="Ankyrin repeat-containing domain"/>
    <property type="match status" value="1"/>
</dbReference>
<dbReference type="Gene3D" id="1.25.10.10">
    <property type="entry name" value="Leucine-rich Repeat Variant"/>
    <property type="match status" value="2"/>
</dbReference>
<feature type="region of interest" description="Disordered" evidence="5">
    <location>
        <begin position="1040"/>
        <end position="1065"/>
    </location>
</feature>
<evidence type="ECO:0000259" key="6">
    <source>
        <dbReference type="PROSITE" id="PS50199"/>
    </source>
</evidence>
<feature type="region of interest" description="Disordered" evidence="5">
    <location>
        <begin position="1113"/>
        <end position="1163"/>
    </location>
</feature>
<dbReference type="Proteomes" id="UP000285712">
    <property type="component" value="Unassembled WGS sequence"/>
</dbReference>
<feature type="compositionally biased region" description="Polar residues" evidence="5">
    <location>
        <begin position="1133"/>
        <end position="1149"/>
    </location>
</feature>
<feature type="region of interest" description="Disordered" evidence="5">
    <location>
        <begin position="293"/>
        <end position="336"/>
    </location>
</feature>
<proteinExistence type="predicted"/>
<keyword evidence="1" id="KW-0479">Metal-binding</keyword>
<evidence type="ECO:0000256" key="5">
    <source>
        <dbReference type="SAM" id="MobiDB-lite"/>
    </source>
</evidence>
<dbReference type="Pfam" id="PF12796">
    <property type="entry name" value="Ank_2"/>
    <property type="match status" value="1"/>
</dbReference>
<feature type="compositionally biased region" description="Low complexity" evidence="5">
    <location>
        <begin position="805"/>
        <end position="831"/>
    </location>
</feature>
<dbReference type="Pfam" id="PF00641">
    <property type="entry name" value="Zn_ribbon_RanBP"/>
    <property type="match status" value="2"/>
</dbReference>
<dbReference type="InterPro" id="IPR016024">
    <property type="entry name" value="ARM-type_fold"/>
</dbReference>
<feature type="region of interest" description="Disordered" evidence="5">
    <location>
        <begin position="1"/>
        <end position="27"/>
    </location>
</feature>
<feature type="region of interest" description="Disordered" evidence="5">
    <location>
        <begin position="591"/>
        <end position="776"/>
    </location>
</feature>
<dbReference type="Pfam" id="PF13637">
    <property type="entry name" value="Ank_4"/>
    <property type="match status" value="1"/>
</dbReference>
<accession>A0A418F8I0</accession>
<feature type="region of interest" description="Disordered" evidence="5">
    <location>
        <begin position="897"/>
        <end position="917"/>
    </location>
</feature>
<reference evidence="9 10" key="1">
    <citation type="submission" date="2018-08" db="EMBL/GenBank/DDBJ databases">
        <title>Aphanomyces genome sequencing and annotation.</title>
        <authorList>
            <person name="Minardi D."/>
            <person name="Oidtmann B."/>
            <person name="Van Der Giezen M."/>
            <person name="Studholme D.J."/>
        </authorList>
    </citation>
    <scope>NUCLEOTIDE SEQUENCE [LARGE SCALE GENOMIC DNA]</scope>
    <source>
        <strain evidence="8 9">Da</strain>
        <strain evidence="7 10">Sv</strain>
    </source>
</reference>
<evidence type="ECO:0000256" key="2">
    <source>
        <dbReference type="ARBA" id="ARBA00022771"/>
    </source>
</evidence>
<dbReference type="InterPro" id="IPR011989">
    <property type="entry name" value="ARM-like"/>
</dbReference>
<dbReference type="Proteomes" id="UP000285430">
    <property type="component" value="Unassembled WGS sequence"/>
</dbReference>
<dbReference type="VEuPathDB" id="FungiDB:H257_15470"/>
<evidence type="ECO:0000313" key="10">
    <source>
        <dbReference type="Proteomes" id="UP000285712"/>
    </source>
</evidence>
<feature type="region of interest" description="Disordered" evidence="5">
    <location>
        <begin position="1504"/>
        <end position="1524"/>
    </location>
</feature>
<dbReference type="InterPro" id="IPR036770">
    <property type="entry name" value="Ankyrin_rpt-contain_sf"/>
</dbReference>
<evidence type="ECO:0000256" key="4">
    <source>
        <dbReference type="PROSITE-ProRule" id="PRU00322"/>
    </source>
</evidence>
<dbReference type="InterPro" id="IPR001876">
    <property type="entry name" value="Znf_RanBP2"/>
</dbReference>
<dbReference type="InterPro" id="IPR052050">
    <property type="entry name" value="SecEffector_AnkRepeat"/>
</dbReference>
<dbReference type="VEuPathDB" id="FungiDB:H257_15468"/>